<accession>A0A0A9CID8</accession>
<feature type="compositionally biased region" description="Basic residues" evidence="1">
    <location>
        <begin position="82"/>
        <end position="102"/>
    </location>
</feature>
<evidence type="ECO:0000256" key="1">
    <source>
        <dbReference type="SAM" id="MobiDB-lite"/>
    </source>
</evidence>
<dbReference type="PANTHER" id="PTHR47926">
    <property type="entry name" value="PENTATRICOPEPTIDE REPEAT-CONTAINING PROTEIN"/>
    <property type="match status" value="1"/>
</dbReference>
<proteinExistence type="predicted"/>
<evidence type="ECO:0000313" key="2">
    <source>
        <dbReference type="EMBL" id="JAD73115.1"/>
    </source>
</evidence>
<reference evidence="2" key="1">
    <citation type="submission" date="2014-09" db="EMBL/GenBank/DDBJ databases">
        <authorList>
            <person name="Magalhaes I.L.F."/>
            <person name="Oliveira U."/>
            <person name="Santos F.R."/>
            <person name="Vidigal T.H.D.A."/>
            <person name="Brescovit A.D."/>
            <person name="Santos A.J."/>
        </authorList>
    </citation>
    <scope>NUCLEOTIDE SEQUENCE</scope>
    <source>
        <tissue evidence="2">Shoot tissue taken approximately 20 cm above the soil surface</tissue>
    </source>
</reference>
<dbReference type="Gene3D" id="1.25.40.10">
    <property type="entry name" value="Tetratricopeptide repeat domain"/>
    <property type="match status" value="1"/>
</dbReference>
<reference evidence="2" key="2">
    <citation type="journal article" date="2015" name="Data Brief">
        <title>Shoot transcriptome of the giant reed, Arundo donax.</title>
        <authorList>
            <person name="Barrero R.A."/>
            <person name="Guerrero F.D."/>
            <person name="Moolhuijzen P."/>
            <person name="Goolsby J.A."/>
            <person name="Tidwell J."/>
            <person name="Bellgard S.E."/>
            <person name="Bellgard M.I."/>
        </authorList>
    </citation>
    <scope>NUCLEOTIDE SEQUENCE</scope>
    <source>
        <tissue evidence="2">Shoot tissue taken approximately 20 cm above the soil surface</tissue>
    </source>
</reference>
<feature type="compositionally biased region" description="Low complexity" evidence="1">
    <location>
        <begin position="145"/>
        <end position="156"/>
    </location>
</feature>
<evidence type="ECO:0008006" key="3">
    <source>
        <dbReference type="Google" id="ProtNLM"/>
    </source>
</evidence>
<feature type="compositionally biased region" description="Basic and acidic residues" evidence="1">
    <location>
        <begin position="158"/>
        <end position="167"/>
    </location>
</feature>
<dbReference type="InterPro" id="IPR011990">
    <property type="entry name" value="TPR-like_helical_dom_sf"/>
</dbReference>
<dbReference type="AlphaFoldDB" id="A0A0A9CID8"/>
<organism evidence="2">
    <name type="scientific">Arundo donax</name>
    <name type="common">Giant reed</name>
    <name type="synonym">Donax arundinaceus</name>
    <dbReference type="NCBI Taxonomy" id="35708"/>
    <lineage>
        <taxon>Eukaryota</taxon>
        <taxon>Viridiplantae</taxon>
        <taxon>Streptophyta</taxon>
        <taxon>Embryophyta</taxon>
        <taxon>Tracheophyta</taxon>
        <taxon>Spermatophyta</taxon>
        <taxon>Magnoliopsida</taxon>
        <taxon>Liliopsida</taxon>
        <taxon>Poales</taxon>
        <taxon>Poaceae</taxon>
        <taxon>PACMAD clade</taxon>
        <taxon>Arundinoideae</taxon>
        <taxon>Arundineae</taxon>
        <taxon>Arundo</taxon>
    </lineage>
</organism>
<protein>
    <recommendedName>
        <fullName evidence="3">Pentatricopeptide repeat-containing protein</fullName>
    </recommendedName>
</protein>
<dbReference type="GO" id="GO:0003723">
    <property type="term" value="F:RNA binding"/>
    <property type="evidence" value="ECO:0007669"/>
    <property type="project" value="InterPro"/>
</dbReference>
<sequence>MYAKCGILDTARQVFAAATPEQRDVFMCTAMMSGLSDHGRCWEAIDLLGQMQAEQGGDLHLRAHRLRPRGACGTRQGDIPHHGRGLRRGALRVPRRRPRARRPAPGSPGSRADDANEAGLVRAAQRVHGARRRRAREAGGGVAGGANSSGARGSGRIPSEDAGDHGSRQRPGRPPQAVGPRLLLPRPTFSLRSSSPAGNHMNHHHLVVGLFVCLFVNRLSS</sequence>
<dbReference type="EMBL" id="GBRH01224780">
    <property type="protein sequence ID" value="JAD73115.1"/>
    <property type="molecule type" value="Transcribed_RNA"/>
</dbReference>
<name>A0A0A9CID8_ARUDO</name>
<dbReference type="PANTHER" id="PTHR47926:SF347">
    <property type="entry name" value="PENTATRICOPEPTIDE REPEAT-CONTAINING PROTEIN"/>
    <property type="match status" value="1"/>
</dbReference>
<dbReference type="GO" id="GO:0009451">
    <property type="term" value="P:RNA modification"/>
    <property type="evidence" value="ECO:0007669"/>
    <property type="project" value="InterPro"/>
</dbReference>
<dbReference type="InterPro" id="IPR046960">
    <property type="entry name" value="PPR_At4g14850-like_plant"/>
</dbReference>
<feature type="region of interest" description="Disordered" evidence="1">
    <location>
        <begin position="70"/>
        <end position="195"/>
    </location>
</feature>